<protein>
    <submittedName>
        <fullName evidence="4">Uncharacterized protein At4g02000-like</fullName>
    </submittedName>
</protein>
<dbReference type="RefSeq" id="XP_018812120.1">
    <property type="nucleotide sequence ID" value="XM_018956575.1"/>
</dbReference>
<keyword evidence="3" id="KW-1185">Reference proteome</keyword>
<dbReference type="InterPro" id="IPR025836">
    <property type="entry name" value="Zn_knuckle_CX2CX4HX4C"/>
</dbReference>
<gene>
    <name evidence="4" type="primary">LOC108984569</name>
</gene>
<dbReference type="GeneID" id="108984569"/>
<dbReference type="Pfam" id="PF14392">
    <property type="entry name" value="zf-CCHC_4"/>
    <property type="match status" value="1"/>
</dbReference>
<dbReference type="Pfam" id="PF14111">
    <property type="entry name" value="DUF4283"/>
    <property type="match status" value="1"/>
</dbReference>
<dbReference type="AlphaFoldDB" id="A0A2I4DYA2"/>
<evidence type="ECO:0000313" key="4">
    <source>
        <dbReference type="RefSeq" id="XP_018812120.1"/>
    </source>
</evidence>
<dbReference type="Gramene" id="Jr10_20170_p1">
    <property type="protein sequence ID" value="cds.Jr10_20170_p1"/>
    <property type="gene ID" value="Jr10_20170"/>
</dbReference>
<accession>A0A2I4DYA2</accession>
<feature type="domain" description="DUF4283" evidence="1">
    <location>
        <begin position="1"/>
        <end position="59"/>
    </location>
</feature>
<evidence type="ECO:0000259" key="2">
    <source>
        <dbReference type="Pfam" id="PF14392"/>
    </source>
</evidence>
<proteinExistence type="predicted"/>
<dbReference type="InterPro" id="IPR040256">
    <property type="entry name" value="At4g02000-like"/>
</dbReference>
<dbReference type="InterPro" id="IPR025558">
    <property type="entry name" value="DUF4283"/>
</dbReference>
<dbReference type="FunCoup" id="A0A2I4DYA2">
    <property type="interactions" value="4"/>
</dbReference>
<evidence type="ECO:0000259" key="1">
    <source>
        <dbReference type="Pfam" id="PF14111"/>
    </source>
</evidence>
<dbReference type="OrthoDB" id="1707487at2759"/>
<dbReference type="PANTHER" id="PTHR31286:SF62">
    <property type="entry name" value="ZINC FINGER, CCHC-TYPE-LIKE PROTEIN"/>
    <property type="match status" value="1"/>
</dbReference>
<dbReference type="PANTHER" id="PTHR31286">
    <property type="entry name" value="GLYCINE-RICH CELL WALL STRUCTURAL PROTEIN 1.8-LIKE"/>
    <property type="match status" value="1"/>
</dbReference>
<organism evidence="3 4">
    <name type="scientific">Juglans regia</name>
    <name type="common">English walnut</name>
    <dbReference type="NCBI Taxonomy" id="51240"/>
    <lineage>
        <taxon>Eukaryota</taxon>
        <taxon>Viridiplantae</taxon>
        <taxon>Streptophyta</taxon>
        <taxon>Embryophyta</taxon>
        <taxon>Tracheophyta</taxon>
        <taxon>Spermatophyta</taxon>
        <taxon>Magnoliopsida</taxon>
        <taxon>eudicotyledons</taxon>
        <taxon>Gunneridae</taxon>
        <taxon>Pentapetalae</taxon>
        <taxon>rosids</taxon>
        <taxon>fabids</taxon>
        <taxon>Fagales</taxon>
        <taxon>Juglandaceae</taxon>
        <taxon>Juglans</taxon>
    </lineage>
</organism>
<dbReference type="KEGG" id="jre:108984569"/>
<sequence length="169" mass="19400">MTKIWRISKRAVFQEVEKNVFVVTFETHADKNRILEGMPWLFDNVLFPLRPYDGRLQPTQIKFESEIFWLQMHDLPLGKMTKECGEQIGASVGKVLEVDAMDDGVGWGRFIRVKINMPLFKPIARGRFIHSTGGKLWVPFQYEKLPKICFRCGWLVHDVAGCSKSGPGS</sequence>
<reference evidence="4" key="1">
    <citation type="submission" date="2025-08" db="UniProtKB">
        <authorList>
            <consortium name="RefSeq"/>
        </authorList>
    </citation>
    <scope>IDENTIFICATION</scope>
    <source>
        <tissue evidence="4">Leaves</tissue>
    </source>
</reference>
<name>A0A2I4DYA2_JUGRE</name>
<evidence type="ECO:0000313" key="3">
    <source>
        <dbReference type="Proteomes" id="UP000235220"/>
    </source>
</evidence>
<feature type="domain" description="Zinc knuckle CX2CX4HX4C" evidence="2">
    <location>
        <begin position="125"/>
        <end position="163"/>
    </location>
</feature>
<dbReference type="Proteomes" id="UP000235220">
    <property type="component" value="Chromosome 10"/>
</dbReference>